<proteinExistence type="inferred from homology"/>
<evidence type="ECO:0000313" key="10">
    <source>
        <dbReference type="Proteomes" id="UP001592528"/>
    </source>
</evidence>
<comment type="similarity">
    <text evidence="2">Belongs to the autoinducer-2 exporter (AI-2E) (TC 2.A.86) family.</text>
</comment>
<comment type="caution">
    <text evidence="9">The sequence shown here is derived from an EMBL/GenBank/DDBJ whole genome shotgun (WGS) entry which is preliminary data.</text>
</comment>
<accession>A0ABV6UPZ1</accession>
<keyword evidence="10" id="KW-1185">Reference proteome</keyword>
<sequence>MSDIGEPPPVTARPTGHPTMMSALPAQVVKVTAWTISGLVAAGALTLLLLLAWVFRVAVIPLVVAVLATALLDPVLRLLLRLGAGRALGAAVACAAVCAVVVTAVFIVAHTLASNAERLLQALLRAPGRFDQGTVADVVRSVAGGLRGLGGHLGRAVAEGAFHGISVASQLVTGGVLSLAITFFLLRDADRIPAVLDRVLPTAVARPLLRALRGGYLAIAGFMRGTTLIALVDAFLILVGLLILDVPGASGLAALVFVGAYVPYVGAFLSGLTAVLVALGDRGVGVALWTLGVVLVVQFVEGTFLQPTVQSRTVAMHPALVMLAVTAGFSVGSVLGALLAVPLAAASYAVVAELRRALRESPQGAAAR</sequence>
<evidence type="ECO:0000256" key="8">
    <source>
        <dbReference type="SAM" id="Phobius"/>
    </source>
</evidence>
<dbReference type="Pfam" id="PF01594">
    <property type="entry name" value="AI-2E_transport"/>
    <property type="match status" value="1"/>
</dbReference>
<evidence type="ECO:0000256" key="4">
    <source>
        <dbReference type="ARBA" id="ARBA00022475"/>
    </source>
</evidence>
<dbReference type="Proteomes" id="UP001592528">
    <property type="component" value="Unassembled WGS sequence"/>
</dbReference>
<organism evidence="9 10">
    <name type="scientific">Streptacidiphilus cavernicola</name>
    <dbReference type="NCBI Taxonomy" id="3342716"/>
    <lineage>
        <taxon>Bacteria</taxon>
        <taxon>Bacillati</taxon>
        <taxon>Actinomycetota</taxon>
        <taxon>Actinomycetes</taxon>
        <taxon>Kitasatosporales</taxon>
        <taxon>Streptomycetaceae</taxon>
        <taxon>Streptacidiphilus</taxon>
    </lineage>
</organism>
<comment type="subcellular location">
    <subcellularLocation>
        <location evidence="1">Cell membrane</location>
        <topology evidence="1">Multi-pass membrane protein</topology>
    </subcellularLocation>
</comment>
<feature type="transmembrane region" description="Helical" evidence="8">
    <location>
        <begin position="283"/>
        <end position="300"/>
    </location>
</feature>
<evidence type="ECO:0000256" key="1">
    <source>
        <dbReference type="ARBA" id="ARBA00004651"/>
    </source>
</evidence>
<keyword evidence="5 8" id="KW-0812">Transmembrane</keyword>
<feature type="transmembrane region" description="Helical" evidence="8">
    <location>
        <begin position="31"/>
        <end position="53"/>
    </location>
</feature>
<feature type="transmembrane region" description="Helical" evidence="8">
    <location>
        <begin position="87"/>
        <end position="109"/>
    </location>
</feature>
<evidence type="ECO:0000256" key="5">
    <source>
        <dbReference type="ARBA" id="ARBA00022692"/>
    </source>
</evidence>
<protein>
    <submittedName>
        <fullName evidence="9">AI-2E family transporter</fullName>
    </submittedName>
</protein>
<evidence type="ECO:0000256" key="7">
    <source>
        <dbReference type="ARBA" id="ARBA00023136"/>
    </source>
</evidence>
<evidence type="ECO:0000256" key="2">
    <source>
        <dbReference type="ARBA" id="ARBA00009773"/>
    </source>
</evidence>
<evidence type="ECO:0000313" key="9">
    <source>
        <dbReference type="EMBL" id="MFC1403507.1"/>
    </source>
</evidence>
<dbReference type="InterPro" id="IPR002549">
    <property type="entry name" value="AI-2E-like"/>
</dbReference>
<keyword evidence="7 8" id="KW-0472">Membrane</keyword>
<name>A0ABV6UPZ1_9ACTN</name>
<dbReference type="PANTHER" id="PTHR21716">
    <property type="entry name" value="TRANSMEMBRANE PROTEIN"/>
    <property type="match status" value="1"/>
</dbReference>
<feature type="transmembrane region" description="Helical" evidence="8">
    <location>
        <begin position="161"/>
        <end position="186"/>
    </location>
</feature>
<feature type="transmembrane region" description="Helical" evidence="8">
    <location>
        <begin position="320"/>
        <end position="351"/>
    </location>
</feature>
<feature type="transmembrane region" description="Helical" evidence="8">
    <location>
        <begin position="59"/>
        <end position="80"/>
    </location>
</feature>
<keyword evidence="4" id="KW-1003">Cell membrane</keyword>
<reference evidence="9 10" key="1">
    <citation type="submission" date="2024-09" db="EMBL/GenBank/DDBJ databases">
        <authorList>
            <person name="Lee S.D."/>
        </authorList>
    </citation>
    <scope>NUCLEOTIDE SEQUENCE [LARGE SCALE GENOMIC DNA]</scope>
    <source>
        <strain evidence="9 10">N1-5</strain>
    </source>
</reference>
<evidence type="ECO:0000256" key="3">
    <source>
        <dbReference type="ARBA" id="ARBA00022448"/>
    </source>
</evidence>
<feature type="transmembrane region" description="Helical" evidence="8">
    <location>
        <begin position="250"/>
        <end position="276"/>
    </location>
</feature>
<dbReference type="RefSeq" id="WP_051725413.1">
    <property type="nucleotide sequence ID" value="NZ_JBHEZZ010000010.1"/>
</dbReference>
<dbReference type="EMBL" id="JBHEZZ010000010">
    <property type="protein sequence ID" value="MFC1403507.1"/>
    <property type="molecule type" value="Genomic_DNA"/>
</dbReference>
<evidence type="ECO:0000256" key="6">
    <source>
        <dbReference type="ARBA" id="ARBA00022989"/>
    </source>
</evidence>
<keyword evidence="6 8" id="KW-1133">Transmembrane helix</keyword>
<gene>
    <name evidence="9" type="ORF">ACEZDJ_19640</name>
</gene>
<feature type="transmembrane region" description="Helical" evidence="8">
    <location>
        <begin position="216"/>
        <end position="244"/>
    </location>
</feature>
<dbReference type="PANTHER" id="PTHR21716:SF53">
    <property type="entry name" value="PERMEASE PERM-RELATED"/>
    <property type="match status" value="1"/>
</dbReference>
<keyword evidence="3" id="KW-0813">Transport</keyword>